<feature type="domain" description="Tyr recombinase" evidence="2">
    <location>
        <begin position="416"/>
        <end position="599"/>
    </location>
</feature>
<dbReference type="InterPro" id="IPR046668">
    <property type="entry name" value="DUF6538"/>
</dbReference>
<organism evidence="3 4">
    <name type="scientific">Bosea caraganae</name>
    <dbReference type="NCBI Taxonomy" id="2763117"/>
    <lineage>
        <taxon>Bacteria</taxon>
        <taxon>Pseudomonadati</taxon>
        <taxon>Pseudomonadota</taxon>
        <taxon>Alphaproteobacteria</taxon>
        <taxon>Hyphomicrobiales</taxon>
        <taxon>Boseaceae</taxon>
        <taxon>Bosea</taxon>
    </lineage>
</organism>
<dbReference type="InterPro" id="IPR013762">
    <property type="entry name" value="Integrase-like_cat_sf"/>
</dbReference>
<keyword evidence="4" id="KW-1185">Reference proteome</keyword>
<dbReference type="GO" id="GO:0006310">
    <property type="term" value="P:DNA recombination"/>
    <property type="evidence" value="ECO:0007669"/>
    <property type="project" value="UniProtKB-KW"/>
</dbReference>
<dbReference type="GO" id="GO:0003677">
    <property type="term" value="F:DNA binding"/>
    <property type="evidence" value="ECO:0007669"/>
    <property type="project" value="InterPro"/>
</dbReference>
<evidence type="ECO:0000256" key="1">
    <source>
        <dbReference type="ARBA" id="ARBA00023172"/>
    </source>
</evidence>
<proteinExistence type="predicted"/>
<dbReference type="InterPro" id="IPR011010">
    <property type="entry name" value="DNA_brk_join_enz"/>
</dbReference>
<evidence type="ECO:0000259" key="2">
    <source>
        <dbReference type="PROSITE" id="PS51898"/>
    </source>
</evidence>
<sequence length="652" mass="72775">MVSFGNRLSGASIWRRANGPHWWTTMRHGHYLQQRGGRYRFRARFPKGLVAFDLPGELVVNLRTSSRTLAISRARAVRVAMERLLTDLATTMSRSEAEQRVRIWVDACSESFENSLSASGGYAFFDKAEADRMGPAQTRELDDLFRIIGDTVVRPREKQAISAALSGRDPDAAKPMEPVIGSMMKVLAPATDRASPDGQLLARTMLRGLAAIADERSRLEAGEIAPIPARASGAWMPKKAKPAVPAVPFLSHWNAFEASKISDGRWKADTASNSQSSRKLFQELVGDEPASGIDRRAVSELRSLLFALPRLYDKAKCWRGLSLVDVIKAAKALDETRPHDAASIPRLKAKTVDKHTGNLVEYWTWCQTNGRLPKDMENPFTGFIQPKPKGRQARHERKEWPPAMMETLFTSPVWTGSKSYHRRRAVGELIFRDARFWVPLFGRLTGAREDEICSRTVGDIVMIDGIACLSIRDSKTPESDRDLPIPEALLRMGFLEYRYWGRAPDEPLFPELIPQGVGNRRSAAFSGWFTEYRRGIDCYVLLVDFHSFRHNVSTDLSNMPGLNSGWADEITGHDSVVRSSERSRYTKGVLMAHLKETLDRVSIGVDLSHLVYEGPRGEPALGAADDLAMFVAIAERDMNAKAGRRRAGAARA</sequence>
<comment type="caution">
    <text evidence="3">The sequence shown here is derived from an EMBL/GenBank/DDBJ whole genome shotgun (WGS) entry which is preliminary data.</text>
</comment>
<accession>A0A370LCL6</accession>
<dbReference type="PROSITE" id="PS51898">
    <property type="entry name" value="TYR_RECOMBINASE"/>
    <property type="match status" value="1"/>
</dbReference>
<keyword evidence="1" id="KW-0233">DNA recombination</keyword>
<name>A0A370LCL6_9HYPH</name>
<dbReference type="Proteomes" id="UP000255207">
    <property type="component" value="Unassembled WGS sequence"/>
</dbReference>
<reference evidence="4" key="1">
    <citation type="submission" date="2018-07" db="EMBL/GenBank/DDBJ databases">
        <authorList>
            <person name="Safronova V.I."/>
            <person name="Chirak E.R."/>
            <person name="Sazanova A.L."/>
        </authorList>
    </citation>
    <scope>NUCLEOTIDE SEQUENCE [LARGE SCALE GENOMIC DNA]</scope>
    <source>
        <strain evidence="4">RCAM04685</strain>
    </source>
</reference>
<dbReference type="Pfam" id="PF20172">
    <property type="entry name" value="DUF6538"/>
    <property type="match status" value="1"/>
</dbReference>
<dbReference type="Gene3D" id="1.10.443.10">
    <property type="entry name" value="Intergrase catalytic core"/>
    <property type="match status" value="1"/>
</dbReference>
<dbReference type="SUPFAM" id="SSF56349">
    <property type="entry name" value="DNA breaking-rejoining enzymes"/>
    <property type="match status" value="1"/>
</dbReference>
<dbReference type="InterPro" id="IPR002104">
    <property type="entry name" value="Integrase_catalytic"/>
</dbReference>
<gene>
    <name evidence="3" type="ORF">DWE98_03965</name>
</gene>
<protein>
    <recommendedName>
        <fullName evidence="2">Tyr recombinase domain-containing protein</fullName>
    </recommendedName>
</protein>
<dbReference type="EMBL" id="QQTP01000001">
    <property type="protein sequence ID" value="RDJ29696.1"/>
    <property type="molecule type" value="Genomic_DNA"/>
</dbReference>
<evidence type="ECO:0000313" key="4">
    <source>
        <dbReference type="Proteomes" id="UP000255207"/>
    </source>
</evidence>
<dbReference type="GO" id="GO:0015074">
    <property type="term" value="P:DNA integration"/>
    <property type="evidence" value="ECO:0007669"/>
    <property type="project" value="InterPro"/>
</dbReference>
<dbReference type="AlphaFoldDB" id="A0A370LCL6"/>
<dbReference type="OrthoDB" id="7222937at2"/>
<evidence type="ECO:0000313" key="3">
    <source>
        <dbReference type="EMBL" id="RDJ29696.1"/>
    </source>
</evidence>